<gene>
    <name evidence="3" type="ORF">UFOVP1222_18</name>
    <name evidence="1" type="ORF">UFOVP477_35</name>
    <name evidence="2" type="ORF">UFOVP798_39</name>
</gene>
<organism evidence="2">
    <name type="scientific">uncultured Caudovirales phage</name>
    <dbReference type="NCBI Taxonomy" id="2100421"/>
    <lineage>
        <taxon>Viruses</taxon>
        <taxon>Duplodnaviria</taxon>
        <taxon>Heunggongvirae</taxon>
        <taxon>Uroviricota</taxon>
        <taxon>Caudoviricetes</taxon>
        <taxon>Peduoviridae</taxon>
        <taxon>Maltschvirus</taxon>
        <taxon>Maltschvirus maltsch</taxon>
    </lineage>
</organism>
<accession>A0A6J5P333</accession>
<dbReference type="EMBL" id="LR796455">
    <property type="protein sequence ID" value="CAB4145752.1"/>
    <property type="molecule type" value="Genomic_DNA"/>
</dbReference>
<evidence type="ECO:0000313" key="2">
    <source>
        <dbReference type="EMBL" id="CAB4163605.1"/>
    </source>
</evidence>
<name>A0A6J5P333_9CAUD</name>
<evidence type="ECO:0000313" key="1">
    <source>
        <dbReference type="EMBL" id="CAB4145752.1"/>
    </source>
</evidence>
<proteinExistence type="predicted"/>
<protein>
    <submittedName>
        <fullName evidence="2">Uncharacterized protein</fullName>
    </submittedName>
</protein>
<dbReference type="EMBL" id="LR796752">
    <property type="protein sequence ID" value="CAB4163605.1"/>
    <property type="molecule type" value="Genomic_DNA"/>
</dbReference>
<evidence type="ECO:0000313" key="3">
    <source>
        <dbReference type="EMBL" id="CAB4191329.1"/>
    </source>
</evidence>
<dbReference type="EMBL" id="LR797167">
    <property type="protein sequence ID" value="CAB4191329.1"/>
    <property type="molecule type" value="Genomic_DNA"/>
</dbReference>
<reference evidence="2" key="1">
    <citation type="submission" date="2020-04" db="EMBL/GenBank/DDBJ databases">
        <authorList>
            <person name="Chiriac C."/>
            <person name="Salcher M."/>
            <person name="Ghai R."/>
            <person name="Kavagutti S V."/>
        </authorList>
    </citation>
    <scope>NUCLEOTIDE SEQUENCE</scope>
</reference>
<sequence>MSDSPYTDGQIISIQTDRIAALASRVRSYQDNFDELMDIAVTMRGVVMASGINDNEAFNRQSERLMKFISEKK</sequence>